<evidence type="ECO:0000256" key="1">
    <source>
        <dbReference type="SAM" id="SignalP"/>
    </source>
</evidence>
<sequence length="59" mass="6928">MYQSILLLLFLLSLRSFPPRYHCLTPSYDLKILVRLKRIYGGQKINGQNLHSFHPNISI</sequence>
<dbReference type="EMBL" id="VSRR010001007">
    <property type="protein sequence ID" value="MPC21716.1"/>
    <property type="molecule type" value="Genomic_DNA"/>
</dbReference>
<name>A0A5B7DL84_PORTR</name>
<evidence type="ECO:0000313" key="3">
    <source>
        <dbReference type="Proteomes" id="UP000324222"/>
    </source>
</evidence>
<keyword evidence="1" id="KW-0732">Signal</keyword>
<dbReference type="AlphaFoldDB" id="A0A5B7DL84"/>
<protein>
    <submittedName>
        <fullName evidence="2">Uncharacterized protein</fullName>
    </submittedName>
</protein>
<reference evidence="2 3" key="1">
    <citation type="submission" date="2019-05" db="EMBL/GenBank/DDBJ databases">
        <title>Another draft genome of Portunus trituberculatus and its Hox gene families provides insights of decapod evolution.</title>
        <authorList>
            <person name="Jeong J.-H."/>
            <person name="Song I."/>
            <person name="Kim S."/>
            <person name="Choi T."/>
            <person name="Kim D."/>
            <person name="Ryu S."/>
            <person name="Kim W."/>
        </authorList>
    </citation>
    <scope>NUCLEOTIDE SEQUENCE [LARGE SCALE GENOMIC DNA]</scope>
    <source>
        <tissue evidence="2">Muscle</tissue>
    </source>
</reference>
<organism evidence="2 3">
    <name type="scientific">Portunus trituberculatus</name>
    <name type="common">Swimming crab</name>
    <name type="synonym">Neptunus trituberculatus</name>
    <dbReference type="NCBI Taxonomy" id="210409"/>
    <lineage>
        <taxon>Eukaryota</taxon>
        <taxon>Metazoa</taxon>
        <taxon>Ecdysozoa</taxon>
        <taxon>Arthropoda</taxon>
        <taxon>Crustacea</taxon>
        <taxon>Multicrustacea</taxon>
        <taxon>Malacostraca</taxon>
        <taxon>Eumalacostraca</taxon>
        <taxon>Eucarida</taxon>
        <taxon>Decapoda</taxon>
        <taxon>Pleocyemata</taxon>
        <taxon>Brachyura</taxon>
        <taxon>Eubrachyura</taxon>
        <taxon>Portunoidea</taxon>
        <taxon>Portunidae</taxon>
        <taxon>Portuninae</taxon>
        <taxon>Portunus</taxon>
    </lineage>
</organism>
<feature type="signal peptide" evidence="1">
    <location>
        <begin position="1"/>
        <end position="16"/>
    </location>
</feature>
<keyword evidence="3" id="KW-1185">Reference proteome</keyword>
<accession>A0A5B7DL84</accession>
<evidence type="ECO:0000313" key="2">
    <source>
        <dbReference type="EMBL" id="MPC21716.1"/>
    </source>
</evidence>
<feature type="chain" id="PRO_5022840808" evidence="1">
    <location>
        <begin position="17"/>
        <end position="59"/>
    </location>
</feature>
<comment type="caution">
    <text evidence="2">The sequence shown here is derived from an EMBL/GenBank/DDBJ whole genome shotgun (WGS) entry which is preliminary data.</text>
</comment>
<gene>
    <name evidence="2" type="ORF">E2C01_014710</name>
</gene>
<dbReference type="Proteomes" id="UP000324222">
    <property type="component" value="Unassembled WGS sequence"/>
</dbReference>
<proteinExistence type="predicted"/>